<evidence type="ECO:0000256" key="1">
    <source>
        <dbReference type="SAM" id="SignalP"/>
    </source>
</evidence>
<dbReference type="InterPro" id="IPR015943">
    <property type="entry name" value="WD40/YVTN_repeat-like_dom_sf"/>
</dbReference>
<proteinExistence type="predicted"/>
<sequence>MNKGIRGLIVAVLLGATTACSASIVPAEPARILAAYPHDADAFTQGLLVDRGEMFESTGQYGQSSLRRVDLESGRILQAVSLPAEYFGEGLALADGRLYQLTWKAGVVFIYDRNSLERLGELHYSGEGWGLTWDGHHLIMSDGSAALRVIDRQDFSVVGRIAVTEQGRPLDNLNELEYIDGGIWANVWHQSRIVRIDPVSGQVTRAIDATALKASLPRDATPNVLNGIAWDAAQERLYLTGKYWPRLFEIARASGDAAASNH</sequence>
<dbReference type="EMBL" id="JBHRSS010000003">
    <property type="protein sequence ID" value="MFC3103807.1"/>
    <property type="molecule type" value="Genomic_DNA"/>
</dbReference>
<dbReference type="PROSITE" id="PS51257">
    <property type="entry name" value="PROKAR_LIPOPROTEIN"/>
    <property type="match status" value="1"/>
</dbReference>
<dbReference type="InterPro" id="IPR007788">
    <property type="entry name" value="QCT"/>
</dbReference>
<evidence type="ECO:0000313" key="3">
    <source>
        <dbReference type="Proteomes" id="UP001595462"/>
    </source>
</evidence>
<dbReference type="Gene3D" id="2.130.10.10">
    <property type="entry name" value="YVTN repeat-like/Quinoprotein amine dehydrogenase"/>
    <property type="match status" value="1"/>
</dbReference>
<dbReference type="PANTHER" id="PTHR31270">
    <property type="entry name" value="GLUTAMINYL-PEPTIDE CYCLOTRANSFERASE"/>
    <property type="match status" value="1"/>
</dbReference>
<evidence type="ECO:0000313" key="2">
    <source>
        <dbReference type="EMBL" id="MFC3103807.1"/>
    </source>
</evidence>
<name>A0ABV7EM66_9GAMM</name>
<dbReference type="Proteomes" id="UP001595462">
    <property type="component" value="Unassembled WGS sequence"/>
</dbReference>
<keyword evidence="3" id="KW-1185">Reference proteome</keyword>
<feature type="signal peptide" evidence="1">
    <location>
        <begin position="1"/>
        <end position="22"/>
    </location>
</feature>
<organism evidence="2 3">
    <name type="scientific">Salinisphaera aquimarina</name>
    <dbReference type="NCBI Taxonomy" id="2094031"/>
    <lineage>
        <taxon>Bacteria</taxon>
        <taxon>Pseudomonadati</taxon>
        <taxon>Pseudomonadota</taxon>
        <taxon>Gammaproteobacteria</taxon>
        <taxon>Salinisphaerales</taxon>
        <taxon>Salinisphaeraceae</taxon>
        <taxon>Salinisphaera</taxon>
    </lineage>
</organism>
<protein>
    <submittedName>
        <fullName evidence="2">Glutaminyl-peptide cyclotransferase</fullName>
    </submittedName>
</protein>
<keyword evidence="1" id="KW-0732">Signal</keyword>
<feature type="chain" id="PRO_5046555745" evidence="1">
    <location>
        <begin position="23"/>
        <end position="262"/>
    </location>
</feature>
<dbReference type="SUPFAM" id="SSF50969">
    <property type="entry name" value="YVTN repeat-like/Quinoprotein amine dehydrogenase"/>
    <property type="match status" value="1"/>
</dbReference>
<comment type="caution">
    <text evidence="2">The sequence shown here is derived from an EMBL/GenBank/DDBJ whole genome shotgun (WGS) entry which is preliminary data.</text>
</comment>
<reference evidence="3" key="1">
    <citation type="journal article" date="2019" name="Int. J. Syst. Evol. Microbiol.">
        <title>The Global Catalogue of Microorganisms (GCM) 10K type strain sequencing project: providing services to taxonomists for standard genome sequencing and annotation.</title>
        <authorList>
            <consortium name="The Broad Institute Genomics Platform"/>
            <consortium name="The Broad Institute Genome Sequencing Center for Infectious Disease"/>
            <person name="Wu L."/>
            <person name="Ma J."/>
        </authorList>
    </citation>
    <scope>NUCLEOTIDE SEQUENCE [LARGE SCALE GENOMIC DNA]</scope>
    <source>
        <strain evidence="3">KCTC 52640</strain>
    </source>
</reference>
<gene>
    <name evidence="2" type="ORF">ACFOSU_07875</name>
</gene>
<accession>A0ABV7EM66</accession>
<dbReference type="InterPro" id="IPR011044">
    <property type="entry name" value="Quino_amine_DH_bsu"/>
</dbReference>
<dbReference type="Pfam" id="PF05096">
    <property type="entry name" value="Glu_cyclase_2"/>
    <property type="match status" value="1"/>
</dbReference>
<dbReference type="RefSeq" id="WP_380688190.1">
    <property type="nucleotide sequence ID" value="NZ_JBHRSS010000003.1"/>
</dbReference>
<dbReference type="PANTHER" id="PTHR31270:SF1">
    <property type="entry name" value="GLUTAMINYL-PEPTIDE CYCLOTRANSFERASE"/>
    <property type="match status" value="1"/>
</dbReference>